<organism evidence="2 3">
    <name type="scientific">Gymnopilus junonius</name>
    <name type="common">Spectacular rustgill mushroom</name>
    <name type="synonym">Gymnopilus spectabilis subsp. junonius</name>
    <dbReference type="NCBI Taxonomy" id="109634"/>
    <lineage>
        <taxon>Eukaryota</taxon>
        <taxon>Fungi</taxon>
        <taxon>Dikarya</taxon>
        <taxon>Basidiomycota</taxon>
        <taxon>Agaricomycotina</taxon>
        <taxon>Agaricomycetes</taxon>
        <taxon>Agaricomycetidae</taxon>
        <taxon>Agaricales</taxon>
        <taxon>Agaricineae</taxon>
        <taxon>Hymenogastraceae</taxon>
        <taxon>Gymnopilus</taxon>
    </lineage>
</organism>
<keyword evidence="3" id="KW-1185">Reference proteome</keyword>
<sequence length="220" mass="25038">MPYHYRSVEIMWNNLTVRNFDPIVVNECIELIKHAPCLTFLTLLDISQPSEEDFQFPDVTIVHEQLLKIQMTSMIIDDEYMRMFLSVTLPHLHNLYMCPTPMPADALIDLLERSACSLESLHMLAIGWHPLDPEFSAEMTAVFSLAAHPCQRLLALTTNNPYDQNTHRSCPESPTTHISNNGTPQSPGGIQQYAQQYPLYPQAESPRTHPSSTSHGHLQR</sequence>
<protein>
    <submittedName>
        <fullName evidence="2">Uncharacterized protein</fullName>
    </submittedName>
</protein>
<evidence type="ECO:0000256" key="1">
    <source>
        <dbReference type="SAM" id="MobiDB-lite"/>
    </source>
</evidence>
<feature type="compositionally biased region" description="Polar residues" evidence="1">
    <location>
        <begin position="171"/>
        <end position="189"/>
    </location>
</feature>
<comment type="caution">
    <text evidence="2">The sequence shown here is derived from an EMBL/GenBank/DDBJ whole genome shotgun (WGS) entry which is preliminary data.</text>
</comment>
<evidence type="ECO:0000313" key="3">
    <source>
        <dbReference type="Proteomes" id="UP000724874"/>
    </source>
</evidence>
<reference evidence="2" key="1">
    <citation type="submission" date="2020-11" db="EMBL/GenBank/DDBJ databases">
        <authorList>
            <consortium name="DOE Joint Genome Institute"/>
            <person name="Ahrendt S."/>
            <person name="Riley R."/>
            <person name="Andreopoulos W."/>
            <person name="LaButti K."/>
            <person name="Pangilinan J."/>
            <person name="Ruiz-duenas F.J."/>
            <person name="Barrasa J.M."/>
            <person name="Sanchez-Garcia M."/>
            <person name="Camarero S."/>
            <person name="Miyauchi S."/>
            <person name="Serrano A."/>
            <person name="Linde D."/>
            <person name="Babiker R."/>
            <person name="Drula E."/>
            <person name="Ayuso-Fernandez I."/>
            <person name="Pacheco R."/>
            <person name="Padilla G."/>
            <person name="Ferreira P."/>
            <person name="Barriuso J."/>
            <person name="Kellner H."/>
            <person name="Castanera R."/>
            <person name="Alfaro M."/>
            <person name="Ramirez L."/>
            <person name="Pisabarro A.G."/>
            <person name="Kuo A."/>
            <person name="Tritt A."/>
            <person name="Lipzen A."/>
            <person name="He G."/>
            <person name="Yan M."/>
            <person name="Ng V."/>
            <person name="Cullen D."/>
            <person name="Martin F."/>
            <person name="Rosso M.-N."/>
            <person name="Henrissat B."/>
            <person name="Hibbett D."/>
            <person name="Martinez A.T."/>
            <person name="Grigoriev I.V."/>
        </authorList>
    </citation>
    <scope>NUCLEOTIDE SEQUENCE</scope>
    <source>
        <strain evidence="2">AH 44721</strain>
    </source>
</reference>
<dbReference type="EMBL" id="JADNYJ010000096">
    <property type="protein sequence ID" value="KAF8886446.1"/>
    <property type="molecule type" value="Genomic_DNA"/>
</dbReference>
<feature type="region of interest" description="Disordered" evidence="1">
    <location>
        <begin position="164"/>
        <end position="191"/>
    </location>
</feature>
<proteinExistence type="predicted"/>
<name>A0A9P5NHE9_GYMJU</name>
<dbReference type="AlphaFoldDB" id="A0A9P5NHE9"/>
<gene>
    <name evidence="2" type="ORF">CPB84DRAFT_1543713</name>
</gene>
<evidence type="ECO:0000313" key="2">
    <source>
        <dbReference type="EMBL" id="KAF8886446.1"/>
    </source>
</evidence>
<accession>A0A9P5NHE9</accession>
<dbReference type="Proteomes" id="UP000724874">
    <property type="component" value="Unassembled WGS sequence"/>
</dbReference>